<protein>
    <submittedName>
        <fullName evidence="2">Transglycosylase SLT domain-containing protein</fullName>
    </submittedName>
</protein>
<feature type="domain" description="Transglycosylase SLT" evidence="1">
    <location>
        <begin position="138"/>
        <end position="262"/>
    </location>
</feature>
<dbReference type="Gene3D" id="1.10.530.10">
    <property type="match status" value="1"/>
</dbReference>
<accession>A0A9D1HUH9</accession>
<name>A0A9D1HUH9_9BACT</name>
<dbReference type="EMBL" id="DVML01000010">
    <property type="protein sequence ID" value="HIU22272.1"/>
    <property type="molecule type" value="Genomic_DNA"/>
</dbReference>
<sequence length="406" mass="45955">MKAKDKARLLAFLSFVYTTPIALYTMSDQIVYAMETELEDEEPKENGHEHKSLDAYLTKVATFYQMDVETVKNVVASNIEEILSYGDVEKGIIAVVEPVAPKNTLKTEYNEGEIKVGSRYDENAMNEFKQTEAGMIMTETTQRFGIDPELLMALCKQESGLDHEGHLPSNPNYTGSGYGITQQEYTKFQNGEYVITGNTYTEEGIVPESITVSEATAEDLEGNITMGTIYLQQSLKHYHYNLFMALQGYNYGTGMMDIAIESYAAELGVTTEQVMENYNDLGWMKYVEDIYYSPQKYVPGWQQATYGDHHYASHVLSYIGKSTIYIQTENGLLLYNLGNMETVFESNTSVPMVSNVQNVGVITLDFPDIQNEMKEQIERDVVSIRIEQVVEEKVGEFTKVFTLTKE</sequence>
<dbReference type="AlphaFoldDB" id="A0A9D1HUH9"/>
<dbReference type="InterPro" id="IPR008258">
    <property type="entry name" value="Transglycosylase_SLT_dom_1"/>
</dbReference>
<dbReference type="SUPFAM" id="SSF53955">
    <property type="entry name" value="Lysozyme-like"/>
    <property type="match status" value="1"/>
</dbReference>
<comment type="caution">
    <text evidence="2">The sequence shown here is derived from an EMBL/GenBank/DDBJ whole genome shotgun (WGS) entry which is preliminary data.</text>
</comment>
<evidence type="ECO:0000313" key="2">
    <source>
        <dbReference type="EMBL" id="HIU22272.1"/>
    </source>
</evidence>
<dbReference type="Pfam" id="PF01464">
    <property type="entry name" value="SLT"/>
    <property type="match status" value="1"/>
</dbReference>
<reference evidence="2" key="1">
    <citation type="submission" date="2020-10" db="EMBL/GenBank/DDBJ databases">
        <authorList>
            <person name="Gilroy R."/>
        </authorList>
    </citation>
    <scope>NUCLEOTIDE SEQUENCE</scope>
    <source>
        <strain evidence="2">CHK197-8231</strain>
    </source>
</reference>
<reference evidence="2" key="2">
    <citation type="journal article" date="2021" name="PeerJ">
        <title>Extensive microbial diversity within the chicken gut microbiome revealed by metagenomics and culture.</title>
        <authorList>
            <person name="Gilroy R."/>
            <person name="Ravi A."/>
            <person name="Getino M."/>
            <person name="Pursley I."/>
            <person name="Horton D.L."/>
            <person name="Alikhan N.F."/>
            <person name="Baker D."/>
            <person name="Gharbi K."/>
            <person name="Hall N."/>
            <person name="Watson M."/>
            <person name="Adriaenssens E.M."/>
            <person name="Foster-Nyarko E."/>
            <person name="Jarju S."/>
            <person name="Secka A."/>
            <person name="Antonio M."/>
            <person name="Oren A."/>
            <person name="Chaudhuri R.R."/>
            <person name="La Ragione R."/>
            <person name="Hildebrand F."/>
            <person name="Pallen M.J."/>
        </authorList>
    </citation>
    <scope>NUCLEOTIDE SEQUENCE</scope>
    <source>
        <strain evidence="2">CHK197-8231</strain>
    </source>
</reference>
<gene>
    <name evidence="2" type="ORF">IAD49_01685</name>
</gene>
<dbReference type="InterPro" id="IPR023346">
    <property type="entry name" value="Lysozyme-like_dom_sf"/>
</dbReference>
<dbReference type="Proteomes" id="UP000824087">
    <property type="component" value="Unassembled WGS sequence"/>
</dbReference>
<organism evidence="2 3">
    <name type="scientific">Candidatus Fimihabitans intestinipullorum</name>
    <dbReference type="NCBI Taxonomy" id="2840820"/>
    <lineage>
        <taxon>Bacteria</taxon>
        <taxon>Bacillati</taxon>
        <taxon>Mycoplasmatota</taxon>
        <taxon>Mycoplasmatota incertae sedis</taxon>
        <taxon>Candidatus Fimihabitans</taxon>
    </lineage>
</organism>
<proteinExistence type="predicted"/>
<evidence type="ECO:0000313" key="3">
    <source>
        <dbReference type="Proteomes" id="UP000824087"/>
    </source>
</evidence>
<evidence type="ECO:0000259" key="1">
    <source>
        <dbReference type="Pfam" id="PF01464"/>
    </source>
</evidence>